<proteinExistence type="predicted"/>
<sequence length="232" mass="25727">MSNFSGRGGRKLLTLMLSVGALLASMLTMGASPAAAYGTCSVQLPSKLTVDAPFKRFVGRLAPDCYESGTDYAAWDVEHDYYGPDDIFIFDSGETSSDWAFYDWGNLGSYTIRPSGAWDYDYNDVSQNTVTTSVRLGSRLSMTSSRSGRYVTLRATATRYKPSASGFRAWGGRPVSVYTRTSSTAPWKYLRTRTTDKYGKIATRIDQRYVRDYQARLGNTAAVWGKTASTRR</sequence>
<organism evidence="2 3">
    <name type="scientific">Nocardioides aurantiacus</name>
    <dbReference type="NCBI Taxonomy" id="86796"/>
    <lineage>
        <taxon>Bacteria</taxon>
        <taxon>Bacillati</taxon>
        <taxon>Actinomycetota</taxon>
        <taxon>Actinomycetes</taxon>
        <taxon>Propionibacteriales</taxon>
        <taxon>Nocardioidaceae</taxon>
        <taxon>Nocardioides</taxon>
    </lineage>
</organism>
<accession>A0A3N2CTL7</accession>
<gene>
    <name evidence="2" type="ORF">EDD33_1395</name>
</gene>
<feature type="signal peptide" evidence="1">
    <location>
        <begin position="1"/>
        <end position="36"/>
    </location>
</feature>
<evidence type="ECO:0000313" key="3">
    <source>
        <dbReference type="Proteomes" id="UP000281738"/>
    </source>
</evidence>
<dbReference type="OrthoDB" id="3830661at2"/>
<dbReference type="EMBL" id="RKHO01000001">
    <property type="protein sequence ID" value="ROR90554.1"/>
    <property type="molecule type" value="Genomic_DNA"/>
</dbReference>
<reference evidence="2 3" key="1">
    <citation type="submission" date="2018-11" db="EMBL/GenBank/DDBJ databases">
        <title>Sequencing the genomes of 1000 actinobacteria strains.</title>
        <authorList>
            <person name="Klenk H.-P."/>
        </authorList>
    </citation>
    <scope>NUCLEOTIDE SEQUENCE [LARGE SCALE GENOMIC DNA]</scope>
    <source>
        <strain evidence="2 3">DSM 12652</strain>
    </source>
</reference>
<protein>
    <submittedName>
        <fullName evidence="2">Uncharacterized protein</fullName>
    </submittedName>
</protein>
<name>A0A3N2CTL7_9ACTN</name>
<keyword evidence="1" id="KW-0732">Signal</keyword>
<dbReference type="Proteomes" id="UP000281738">
    <property type="component" value="Unassembled WGS sequence"/>
</dbReference>
<comment type="caution">
    <text evidence="2">The sequence shown here is derived from an EMBL/GenBank/DDBJ whole genome shotgun (WGS) entry which is preliminary data.</text>
</comment>
<dbReference type="AlphaFoldDB" id="A0A3N2CTL7"/>
<feature type="chain" id="PRO_5018036517" evidence="1">
    <location>
        <begin position="37"/>
        <end position="232"/>
    </location>
</feature>
<evidence type="ECO:0000256" key="1">
    <source>
        <dbReference type="SAM" id="SignalP"/>
    </source>
</evidence>
<keyword evidence="3" id="KW-1185">Reference proteome</keyword>
<evidence type="ECO:0000313" key="2">
    <source>
        <dbReference type="EMBL" id="ROR90554.1"/>
    </source>
</evidence>
<dbReference type="RefSeq" id="WP_148076958.1">
    <property type="nucleotide sequence ID" value="NZ_RKHO01000001.1"/>
</dbReference>